<dbReference type="PANTHER" id="PTHR32166">
    <property type="entry name" value="OSJNBA0013A04.12 PROTEIN"/>
    <property type="match status" value="1"/>
</dbReference>
<name>A0AAQ3L2F4_9LILI</name>
<dbReference type="Proteomes" id="UP001327560">
    <property type="component" value="Chromosome 9"/>
</dbReference>
<evidence type="ECO:0000313" key="4">
    <source>
        <dbReference type="Proteomes" id="UP001327560"/>
    </source>
</evidence>
<organism evidence="3 4">
    <name type="scientific">Canna indica</name>
    <name type="common">Indian-shot</name>
    <dbReference type="NCBI Taxonomy" id="4628"/>
    <lineage>
        <taxon>Eukaryota</taxon>
        <taxon>Viridiplantae</taxon>
        <taxon>Streptophyta</taxon>
        <taxon>Embryophyta</taxon>
        <taxon>Tracheophyta</taxon>
        <taxon>Spermatophyta</taxon>
        <taxon>Magnoliopsida</taxon>
        <taxon>Liliopsida</taxon>
        <taxon>Zingiberales</taxon>
        <taxon>Cannaceae</taxon>
        <taxon>Canna</taxon>
    </lineage>
</organism>
<feature type="domain" description="DUF7963" evidence="2">
    <location>
        <begin position="24"/>
        <end position="103"/>
    </location>
</feature>
<dbReference type="PANTHER" id="PTHR32166:SF24">
    <property type="entry name" value="F16P17.2 PROTEIN"/>
    <property type="match status" value="1"/>
</dbReference>
<feature type="compositionally biased region" description="Acidic residues" evidence="1">
    <location>
        <begin position="771"/>
        <end position="781"/>
    </location>
</feature>
<evidence type="ECO:0000259" key="2">
    <source>
        <dbReference type="Pfam" id="PF25908"/>
    </source>
</evidence>
<dbReference type="EMBL" id="CP136898">
    <property type="protein sequence ID" value="WOL19324.1"/>
    <property type="molecule type" value="Genomic_DNA"/>
</dbReference>
<evidence type="ECO:0000313" key="3">
    <source>
        <dbReference type="EMBL" id="WOL19324.1"/>
    </source>
</evidence>
<feature type="region of interest" description="Disordered" evidence="1">
    <location>
        <begin position="125"/>
        <end position="176"/>
    </location>
</feature>
<sequence>MATASASTASASAMEATPLPTVTAKEAAQKRYDGLMMVRSKAIRGKGAWYWAHLEPVLLRSADTGHPEAVKLRCSLCDATFSASNPSRTASEHLKRGTCPNFSSSAAAAAALPCPSPRPISSIAPCSPTAASSHHNRKPPVPTAASSSCHASQGAIVHTSRSSSSPNANTSTAAPSSDVVYLAAPQLRLPPPERQPSLSGVLALLEDGVKKHKSPKTSPGPVHSKSQIESAHSLLSDWLYESAGAGALSLSCTEHPKFRAFLRQVGLPPLSLRDLTGPRLDARFEEARADADARISDALFFQLASDGWRRHDAFSDGFSLINLTVNLPNGAAVYHRAVLAHGRAPSKYAEEVFLNAVSDICGGGSDNAVAMHRCAGIIADGFRSKALRNLENQNPWMVNLSCQLQGFNNLIKHFACELPLFAKVAANCYKLAGFFNKNPHVRSIFHKYQLQELDHTSLLRVPSPLQFWDKRNCCSSEKVLDFAPTLAMLEDILSSAPAVKLVVTDKSYKSLCPDDPNARELSEIIQDVGFWKELDAVHSLVRLIEHFVHEMESDRPLIGQCLMLWNELRSKVNYWCEKFGTEEGPIIRVIDKRFKKNYHPAWSAAFVLDPLYLLKDTSGKYLPPYKNLTSDQEKDVDRLITRLVPHEEAHIVLMELMKWRTEGLDPLYAQAVQMKQLDPVSGKMRVANPQSSRLVWETCLSEFKSLGKVAARLIFLHATSSSFKHNTSLLRWVCAHRRSRTGFDRAQKLVSIAAIAKLERKDFCNEEEKDANLFMDEDDQDPLTKPTDTEASSE</sequence>
<reference evidence="3 4" key="1">
    <citation type="submission" date="2023-10" db="EMBL/GenBank/DDBJ databases">
        <title>Chromosome-scale genome assembly provides insights into flower coloration mechanisms of Canna indica.</title>
        <authorList>
            <person name="Li C."/>
        </authorList>
    </citation>
    <scope>NUCLEOTIDE SEQUENCE [LARGE SCALE GENOMIC DNA]</scope>
    <source>
        <tissue evidence="3">Flower</tissue>
    </source>
</reference>
<evidence type="ECO:0000256" key="1">
    <source>
        <dbReference type="SAM" id="MobiDB-lite"/>
    </source>
</evidence>
<keyword evidence="4" id="KW-1185">Reference proteome</keyword>
<accession>A0AAQ3L2F4</accession>
<feature type="region of interest" description="Disordered" evidence="1">
    <location>
        <begin position="771"/>
        <end position="794"/>
    </location>
</feature>
<gene>
    <name evidence="3" type="ORF">Cni_G28122</name>
</gene>
<proteinExistence type="predicted"/>
<protein>
    <recommendedName>
        <fullName evidence="2">DUF7963 domain-containing protein</fullName>
    </recommendedName>
</protein>
<dbReference type="InterPro" id="IPR012337">
    <property type="entry name" value="RNaseH-like_sf"/>
</dbReference>
<feature type="compositionally biased region" description="Low complexity" evidence="1">
    <location>
        <begin position="159"/>
        <end position="176"/>
    </location>
</feature>
<dbReference type="Pfam" id="PF25908">
    <property type="entry name" value="DUF7963"/>
    <property type="match status" value="1"/>
</dbReference>
<dbReference type="SUPFAM" id="SSF53098">
    <property type="entry name" value="Ribonuclease H-like"/>
    <property type="match status" value="1"/>
</dbReference>
<dbReference type="InterPro" id="IPR058269">
    <property type="entry name" value="DUF7963"/>
</dbReference>
<dbReference type="AlphaFoldDB" id="A0AAQ3L2F4"/>